<dbReference type="Gene3D" id="3.20.20.140">
    <property type="entry name" value="Metal-dependent hydrolases"/>
    <property type="match status" value="1"/>
</dbReference>
<dbReference type="PROSITE" id="PS00869">
    <property type="entry name" value="RENAL_DIPEPTIDASE_1"/>
    <property type="match status" value="1"/>
</dbReference>
<reference evidence="1 2" key="1">
    <citation type="journal article" date="2003" name="Int. J. Syst. Evol. Microbiol.">
        <title>Halobacillus salinus sp. nov., isolated from a salt lake on the coast of the East Sea in Korea.</title>
        <authorList>
            <person name="Yoon J.H."/>
            <person name="Kang K.H."/>
            <person name="Park Y.H."/>
        </authorList>
    </citation>
    <scope>NUCLEOTIDE SEQUENCE [LARGE SCALE GENOMIC DNA]</scope>
    <source>
        <strain evidence="1 2">HSL-3</strain>
    </source>
</reference>
<comment type="caution">
    <text evidence="1">The sequence shown here is derived from an EMBL/GenBank/DDBJ whole genome shotgun (WGS) entry which is preliminary data.</text>
</comment>
<dbReference type="PROSITE" id="PS51365">
    <property type="entry name" value="RENAL_DIPEPTIDASE_2"/>
    <property type="match status" value="1"/>
</dbReference>
<dbReference type="AlphaFoldDB" id="A0A4Z0H5E0"/>
<evidence type="ECO:0000313" key="1">
    <source>
        <dbReference type="EMBL" id="TGB04456.1"/>
    </source>
</evidence>
<dbReference type="Proteomes" id="UP000297982">
    <property type="component" value="Unassembled WGS sequence"/>
</dbReference>
<gene>
    <name evidence="1" type="ORF">E4663_05535</name>
</gene>
<keyword evidence="2" id="KW-1185">Reference proteome</keyword>
<organism evidence="1 2">
    <name type="scientific">Halobacillus salinus</name>
    <dbReference type="NCBI Taxonomy" id="192814"/>
    <lineage>
        <taxon>Bacteria</taxon>
        <taxon>Bacillati</taxon>
        <taxon>Bacillota</taxon>
        <taxon>Bacilli</taxon>
        <taxon>Bacillales</taxon>
        <taxon>Bacillaceae</taxon>
        <taxon>Halobacillus</taxon>
    </lineage>
</organism>
<evidence type="ECO:0000313" key="2">
    <source>
        <dbReference type="Proteomes" id="UP000297982"/>
    </source>
</evidence>
<dbReference type="GO" id="GO:0070573">
    <property type="term" value="F:metallodipeptidase activity"/>
    <property type="evidence" value="ECO:0007669"/>
    <property type="project" value="InterPro"/>
</dbReference>
<protein>
    <submittedName>
        <fullName evidence="1">Membrane dipeptidase</fullName>
    </submittedName>
</protein>
<dbReference type="SUPFAM" id="SSF51556">
    <property type="entry name" value="Metallo-dependent hydrolases"/>
    <property type="match status" value="1"/>
</dbReference>
<dbReference type="CDD" id="cd01301">
    <property type="entry name" value="rDP_like"/>
    <property type="match status" value="1"/>
</dbReference>
<dbReference type="STRING" id="192814.GCA_900166575_01511"/>
<proteinExistence type="predicted"/>
<dbReference type="InterPro" id="IPR000180">
    <property type="entry name" value="Dipep_AS"/>
</dbReference>
<sequence length="345" mass="38593">MYKWIDGHNDTILRVDSVEAFLDGNDQTHIDLPRAKEASLGAGFFAMFSQGLEGMPDFSEHKTDKGYKFPLPDPLPLERSQAITNRLLSKIIEVEKHSKGYFTRVKTTVELEECLTEERFGAIVHMEGAESVDRDLHSLDVYYEAGLRSLGLVWSRKNDFATGVPYHFPSTPDIGEGLSEAGKALVRKCNELGIMIDVSHLNEKGFWDVVELSEAPIVATHSNVHRLCQSSRNLTDNQIDAIGRSNGVIGVSYVVNMLREDGAMDADIPLTTITKHIHYIIDRIGVDHVALGSDFDGATVPESIRDVTGVPGLVDRLREEGLSEEDLKQVLYKNWIRVLEDTWKQ</sequence>
<dbReference type="PANTHER" id="PTHR10443:SF12">
    <property type="entry name" value="DIPEPTIDASE"/>
    <property type="match status" value="1"/>
</dbReference>
<name>A0A4Z0H5E0_9BACI</name>
<accession>A0A4Z0H5E0</accession>
<dbReference type="PANTHER" id="PTHR10443">
    <property type="entry name" value="MICROSOMAL DIPEPTIDASE"/>
    <property type="match status" value="1"/>
</dbReference>
<dbReference type="InterPro" id="IPR032466">
    <property type="entry name" value="Metal_Hydrolase"/>
</dbReference>
<dbReference type="RefSeq" id="WP_135326911.1">
    <property type="nucleotide sequence ID" value="NZ_SRJC01000001.1"/>
</dbReference>
<dbReference type="InterPro" id="IPR008257">
    <property type="entry name" value="Pept_M19"/>
</dbReference>
<dbReference type="EMBL" id="SRJC01000001">
    <property type="protein sequence ID" value="TGB04456.1"/>
    <property type="molecule type" value="Genomic_DNA"/>
</dbReference>
<dbReference type="Pfam" id="PF01244">
    <property type="entry name" value="Peptidase_M19"/>
    <property type="match status" value="1"/>
</dbReference>
<dbReference type="GO" id="GO:0006508">
    <property type="term" value="P:proteolysis"/>
    <property type="evidence" value="ECO:0007669"/>
    <property type="project" value="InterPro"/>
</dbReference>